<dbReference type="Proteomes" id="UP000279259">
    <property type="component" value="Unassembled WGS sequence"/>
</dbReference>
<dbReference type="InterPro" id="IPR001360">
    <property type="entry name" value="Glyco_hydro_1"/>
</dbReference>
<dbReference type="Pfam" id="PF00232">
    <property type="entry name" value="Glyco_hydro_1"/>
    <property type="match status" value="1"/>
</dbReference>
<keyword evidence="2" id="KW-0378">Hydrolase</keyword>
<comment type="similarity">
    <text evidence="1 4">Belongs to the glycosyl hydrolase 1 family.</text>
</comment>
<proteinExistence type="inferred from homology"/>
<evidence type="ECO:0008006" key="7">
    <source>
        <dbReference type="Google" id="ProtNLM"/>
    </source>
</evidence>
<dbReference type="InterPro" id="IPR017853">
    <property type="entry name" value="GH"/>
</dbReference>
<name>A0A427Y2Y4_9TREE</name>
<comment type="caution">
    <text evidence="5">The sequence shown here is derived from an EMBL/GenBank/DDBJ whole genome shotgun (WGS) entry which is preliminary data.</text>
</comment>
<dbReference type="GO" id="GO:0005975">
    <property type="term" value="P:carbohydrate metabolic process"/>
    <property type="evidence" value="ECO:0007669"/>
    <property type="project" value="InterPro"/>
</dbReference>
<evidence type="ECO:0000256" key="3">
    <source>
        <dbReference type="ARBA" id="ARBA00023295"/>
    </source>
</evidence>
<reference evidence="5 6" key="1">
    <citation type="submission" date="2018-11" db="EMBL/GenBank/DDBJ databases">
        <title>Genome sequence of Saitozyma podzolica DSM 27192.</title>
        <authorList>
            <person name="Aliyu H."/>
            <person name="Gorte O."/>
            <person name="Ochsenreither K."/>
        </authorList>
    </citation>
    <scope>NUCLEOTIDE SEQUENCE [LARGE SCALE GENOMIC DNA]</scope>
    <source>
        <strain evidence="5 6">DSM 27192</strain>
    </source>
</reference>
<sequence length="366" mass="41422">MHPLTHRGGLWTRFVGEPAAYGATRQGVDLTLRIWDDFCEQPGRILDGSSVKRTCNHYGLLREDVALMKKLGVNAYRFSIAWTRIVPLGGRDYPIHEEGIAFYNNFIDELLANRIRPIVTLFHWDLPAEIYKRYGGWLNKEIVADFVRYADICFSRFGDQVKHWVIFNEPWITASYSHGLGLSPRVKSDTEPWIVAHNVILSHANAVALYRQKYQSQRGGRIGITLNGEHAEPYDESPENVKASQNKQDAVIGWFADPIYLGQYPTSLVERLGDRLPVFTQAEIQVVKGSSTKTWLGWWPKGEDEKKKWFEAGTTAYAGGVRVEKSHDLNAHDPRKMRQLTSATAAVPRVSPKNAYAHCGHPGTSC</sequence>
<gene>
    <name evidence="5" type="ORF">EHS25_004902</name>
</gene>
<evidence type="ECO:0000256" key="2">
    <source>
        <dbReference type="ARBA" id="ARBA00022801"/>
    </source>
</evidence>
<dbReference type="PANTHER" id="PTHR10353:SF36">
    <property type="entry name" value="LP05116P"/>
    <property type="match status" value="1"/>
</dbReference>
<keyword evidence="3" id="KW-0326">Glycosidase</keyword>
<dbReference type="STRING" id="1890683.A0A427Y2Y4"/>
<dbReference type="OrthoDB" id="65569at2759"/>
<keyword evidence="6" id="KW-1185">Reference proteome</keyword>
<dbReference type="AlphaFoldDB" id="A0A427Y2Y4"/>
<dbReference type="Gene3D" id="3.20.20.80">
    <property type="entry name" value="Glycosidases"/>
    <property type="match status" value="1"/>
</dbReference>
<dbReference type="EMBL" id="RSCD01000020">
    <property type="protein sequence ID" value="RSH85506.1"/>
    <property type="molecule type" value="Genomic_DNA"/>
</dbReference>
<organism evidence="5 6">
    <name type="scientific">Saitozyma podzolica</name>
    <dbReference type="NCBI Taxonomy" id="1890683"/>
    <lineage>
        <taxon>Eukaryota</taxon>
        <taxon>Fungi</taxon>
        <taxon>Dikarya</taxon>
        <taxon>Basidiomycota</taxon>
        <taxon>Agaricomycotina</taxon>
        <taxon>Tremellomycetes</taxon>
        <taxon>Tremellales</taxon>
        <taxon>Trimorphomycetaceae</taxon>
        <taxon>Saitozyma</taxon>
    </lineage>
</organism>
<accession>A0A427Y2Y4</accession>
<evidence type="ECO:0000313" key="6">
    <source>
        <dbReference type="Proteomes" id="UP000279259"/>
    </source>
</evidence>
<protein>
    <recommendedName>
        <fullName evidence="7">Beta-glucosidase 1B</fullName>
    </recommendedName>
</protein>
<evidence type="ECO:0000313" key="5">
    <source>
        <dbReference type="EMBL" id="RSH85506.1"/>
    </source>
</evidence>
<dbReference type="SUPFAM" id="SSF51445">
    <property type="entry name" value="(Trans)glycosidases"/>
    <property type="match status" value="1"/>
</dbReference>
<dbReference type="PANTHER" id="PTHR10353">
    <property type="entry name" value="GLYCOSYL HYDROLASE"/>
    <property type="match status" value="1"/>
</dbReference>
<dbReference type="GO" id="GO:0008422">
    <property type="term" value="F:beta-glucosidase activity"/>
    <property type="evidence" value="ECO:0007669"/>
    <property type="project" value="TreeGrafter"/>
</dbReference>
<evidence type="ECO:0000256" key="1">
    <source>
        <dbReference type="ARBA" id="ARBA00010838"/>
    </source>
</evidence>
<evidence type="ECO:0000256" key="4">
    <source>
        <dbReference type="RuleBase" id="RU003690"/>
    </source>
</evidence>